<evidence type="ECO:0000313" key="1">
    <source>
        <dbReference type="EMBL" id="EXM40930.1"/>
    </source>
</evidence>
<organism evidence="1 2">
    <name type="scientific">Ruminococcus albus SY3</name>
    <dbReference type="NCBI Taxonomy" id="1341156"/>
    <lineage>
        <taxon>Bacteria</taxon>
        <taxon>Bacillati</taxon>
        <taxon>Bacillota</taxon>
        <taxon>Clostridia</taxon>
        <taxon>Eubacteriales</taxon>
        <taxon>Oscillospiraceae</taxon>
        <taxon>Ruminococcus</taxon>
    </lineage>
</organism>
<gene>
    <name evidence="1" type="ORF">RASY3_01295</name>
</gene>
<sequence>MIPVFDEIVDLNFFLEYGRKYMYSGDLLPLYVKLNIRTRVSDYYTQKLKEIDEDEILTD</sequence>
<dbReference type="AlphaFoldDB" id="A0A011WVA1"/>
<name>A0A011WVA1_RUMAL</name>
<dbReference type="PATRIC" id="fig|1341156.4.peg.788"/>
<accession>A0A011WVA1</accession>
<reference evidence="1 2" key="1">
    <citation type="submission" date="2013-06" db="EMBL/GenBank/DDBJ databases">
        <title>Rumen cellulosomics: divergent fiber-degrading strategies revealed by comparative genome-wide analysis of six Ruminococcal strains.</title>
        <authorList>
            <person name="Dassa B."/>
            <person name="Borovok I."/>
            <person name="Lamed R."/>
            <person name="Flint H."/>
            <person name="Yeoman C.J."/>
            <person name="White B."/>
            <person name="Bayer E.A."/>
        </authorList>
    </citation>
    <scope>NUCLEOTIDE SEQUENCE [LARGE SCALE GENOMIC DNA]</scope>
    <source>
        <strain evidence="1 2">SY3</strain>
    </source>
</reference>
<dbReference type="Proteomes" id="UP000021369">
    <property type="component" value="Unassembled WGS sequence"/>
</dbReference>
<protein>
    <submittedName>
        <fullName evidence="1">Uncharacterized protein</fullName>
    </submittedName>
</protein>
<evidence type="ECO:0000313" key="2">
    <source>
        <dbReference type="Proteomes" id="UP000021369"/>
    </source>
</evidence>
<proteinExistence type="predicted"/>
<comment type="caution">
    <text evidence="1">The sequence shown here is derived from an EMBL/GenBank/DDBJ whole genome shotgun (WGS) entry which is preliminary data.</text>
</comment>
<dbReference type="EMBL" id="JEOB01000001">
    <property type="protein sequence ID" value="EXM40930.1"/>
    <property type="molecule type" value="Genomic_DNA"/>
</dbReference>
<keyword evidence="2" id="KW-1185">Reference proteome</keyword>